<sequence length="298" mass="31910">MAWVLNFDAEEELAVPRRYQPTAAMLAVLARQRARLVEESARGRSFLAPGDLIVDERTPPGAAAGLEGRAWCPTPRAVGLLERAGATPRGVLDVDVLRRVNARPFAAELRERLEGPAFEKRIASDLDEALSLVARPAALGWLVRRTFGAAGRGRRRLAAGRVEGPDRAWLAASLARGPVVVEPWADVVEELTVCGAVTASGNVQVLTPGFQLTTRQGAWTRTDAADPNHLGRADDSTVLAACNEVGRALAAAGYRGPFGIDAFRHRPAPGAAPHLNVLSEINARLTMDRIESVGSDNR</sequence>
<reference evidence="1 2" key="1">
    <citation type="submission" date="2019-02" db="EMBL/GenBank/DDBJ databases">
        <title>Deep-cultivation of Planctomycetes and their phenomic and genomic characterization uncovers novel biology.</title>
        <authorList>
            <person name="Wiegand S."/>
            <person name="Jogler M."/>
            <person name="Boedeker C."/>
            <person name="Pinto D."/>
            <person name="Vollmers J."/>
            <person name="Rivas-Marin E."/>
            <person name="Kohn T."/>
            <person name="Peeters S.H."/>
            <person name="Heuer A."/>
            <person name="Rast P."/>
            <person name="Oberbeckmann S."/>
            <person name="Bunk B."/>
            <person name="Jeske O."/>
            <person name="Meyerdierks A."/>
            <person name="Storesund J.E."/>
            <person name="Kallscheuer N."/>
            <person name="Luecker S."/>
            <person name="Lage O.M."/>
            <person name="Pohl T."/>
            <person name="Merkel B.J."/>
            <person name="Hornburger P."/>
            <person name="Mueller R.-W."/>
            <person name="Bruemmer F."/>
            <person name="Labrenz M."/>
            <person name="Spormann A.M."/>
            <person name="Op den Camp H."/>
            <person name="Overmann J."/>
            <person name="Amann R."/>
            <person name="Jetten M.S.M."/>
            <person name="Mascher T."/>
            <person name="Medema M.H."/>
            <person name="Devos D.P."/>
            <person name="Kaster A.-K."/>
            <person name="Ovreas L."/>
            <person name="Rohde M."/>
            <person name="Galperin M.Y."/>
            <person name="Jogler C."/>
        </authorList>
    </citation>
    <scope>NUCLEOTIDE SEQUENCE [LARGE SCALE GENOMIC DNA]</scope>
    <source>
        <strain evidence="1 2">Pla133</strain>
    </source>
</reference>
<dbReference type="AlphaFoldDB" id="A0A518BIM3"/>
<evidence type="ECO:0008006" key="3">
    <source>
        <dbReference type="Google" id="ProtNLM"/>
    </source>
</evidence>
<name>A0A518BIM3_9BACT</name>
<evidence type="ECO:0000313" key="1">
    <source>
        <dbReference type="EMBL" id="QDU66829.1"/>
    </source>
</evidence>
<protein>
    <recommendedName>
        <fullName evidence="3">ATP-grasp domain-containing protein</fullName>
    </recommendedName>
</protein>
<dbReference type="KEGG" id="pbap:Pla133_19050"/>
<proteinExistence type="predicted"/>
<dbReference type="Proteomes" id="UP000316921">
    <property type="component" value="Chromosome"/>
</dbReference>
<evidence type="ECO:0000313" key="2">
    <source>
        <dbReference type="Proteomes" id="UP000316921"/>
    </source>
</evidence>
<keyword evidence="2" id="KW-1185">Reference proteome</keyword>
<dbReference type="EMBL" id="CP036287">
    <property type="protein sequence ID" value="QDU66829.1"/>
    <property type="molecule type" value="Genomic_DNA"/>
</dbReference>
<organism evidence="1 2">
    <name type="scientific">Engelhardtia mirabilis</name>
    <dbReference type="NCBI Taxonomy" id="2528011"/>
    <lineage>
        <taxon>Bacteria</taxon>
        <taxon>Pseudomonadati</taxon>
        <taxon>Planctomycetota</taxon>
        <taxon>Planctomycetia</taxon>
        <taxon>Planctomycetia incertae sedis</taxon>
        <taxon>Engelhardtia</taxon>
    </lineage>
</organism>
<dbReference type="SUPFAM" id="SSF56059">
    <property type="entry name" value="Glutathione synthetase ATP-binding domain-like"/>
    <property type="match status" value="1"/>
</dbReference>
<accession>A0A518BIM3</accession>
<gene>
    <name evidence="1" type="ORF">Pla133_19050</name>
</gene>